<feature type="transmembrane region" description="Helical" evidence="8">
    <location>
        <begin position="331"/>
        <end position="352"/>
    </location>
</feature>
<feature type="transmembrane region" description="Helical" evidence="8">
    <location>
        <begin position="426"/>
        <end position="443"/>
    </location>
</feature>
<evidence type="ECO:0000256" key="8">
    <source>
        <dbReference type="SAM" id="Phobius"/>
    </source>
</evidence>
<accession>A0A367JX75</accession>
<evidence type="ECO:0000259" key="10">
    <source>
        <dbReference type="Pfam" id="PF07779"/>
    </source>
</evidence>
<keyword evidence="3" id="KW-0808">Transferase</keyword>
<feature type="transmembrane region" description="Helical" evidence="8">
    <location>
        <begin position="559"/>
        <end position="577"/>
    </location>
</feature>
<comment type="subcellular location">
    <subcellularLocation>
        <location evidence="1">Membrane</location>
        <topology evidence="1">Multi-pass membrane protein</topology>
    </subcellularLocation>
</comment>
<keyword evidence="5 8" id="KW-1133">Transmembrane helix</keyword>
<keyword evidence="7" id="KW-0325">Glycoprotein</keyword>
<feature type="transmembrane region" description="Helical" evidence="8">
    <location>
        <begin position="479"/>
        <end position="498"/>
    </location>
</feature>
<evidence type="ECO:0000256" key="6">
    <source>
        <dbReference type="ARBA" id="ARBA00023136"/>
    </source>
</evidence>
<dbReference type="GO" id="GO:0005975">
    <property type="term" value="P:carbohydrate metabolic process"/>
    <property type="evidence" value="ECO:0007669"/>
    <property type="project" value="UniProtKB-ARBA"/>
</dbReference>
<evidence type="ECO:0000256" key="9">
    <source>
        <dbReference type="SAM" id="SignalP"/>
    </source>
</evidence>
<dbReference type="PANTHER" id="PTHR13533">
    <property type="entry name" value="N-ACETYLNEURAMINATE 9-O-ACETYLTRANSFERASE"/>
    <property type="match status" value="1"/>
</dbReference>
<name>A0A367JX75_RHIST</name>
<dbReference type="EMBL" id="PJQM01002546">
    <property type="protein sequence ID" value="RCH94536.1"/>
    <property type="molecule type" value="Genomic_DNA"/>
</dbReference>
<feature type="signal peptide" evidence="9">
    <location>
        <begin position="1"/>
        <end position="21"/>
    </location>
</feature>
<keyword evidence="4 8" id="KW-0812">Transmembrane</keyword>
<evidence type="ECO:0000256" key="3">
    <source>
        <dbReference type="ARBA" id="ARBA00022679"/>
    </source>
</evidence>
<dbReference type="InterPro" id="IPR012419">
    <property type="entry name" value="Cas1_AcylTrans_dom"/>
</dbReference>
<keyword evidence="12" id="KW-1185">Reference proteome</keyword>
<organism evidence="11 12">
    <name type="scientific">Rhizopus stolonifer</name>
    <name type="common">Rhizopus nigricans</name>
    <dbReference type="NCBI Taxonomy" id="4846"/>
    <lineage>
        <taxon>Eukaryota</taxon>
        <taxon>Fungi</taxon>
        <taxon>Fungi incertae sedis</taxon>
        <taxon>Mucoromycota</taxon>
        <taxon>Mucoromycotina</taxon>
        <taxon>Mucoromycetes</taxon>
        <taxon>Mucorales</taxon>
        <taxon>Mucorineae</taxon>
        <taxon>Rhizopodaceae</taxon>
        <taxon>Rhizopus</taxon>
    </lineage>
</organism>
<evidence type="ECO:0000256" key="5">
    <source>
        <dbReference type="ARBA" id="ARBA00022989"/>
    </source>
</evidence>
<dbReference type="Pfam" id="PF07779">
    <property type="entry name" value="Cas1_AcylT"/>
    <property type="match status" value="1"/>
</dbReference>
<dbReference type="GO" id="GO:0005794">
    <property type="term" value="C:Golgi apparatus"/>
    <property type="evidence" value="ECO:0007669"/>
    <property type="project" value="UniProtKB-ARBA"/>
</dbReference>
<evidence type="ECO:0000313" key="12">
    <source>
        <dbReference type="Proteomes" id="UP000253551"/>
    </source>
</evidence>
<dbReference type="GO" id="GO:0016740">
    <property type="term" value="F:transferase activity"/>
    <property type="evidence" value="ECO:0007669"/>
    <property type="project" value="UniProtKB-KW"/>
</dbReference>
<evidence type="ECO:0000256" key="2">
    <source>
        <dbReference type="ARBA" id="ARBA00010666"/>
    </source>
</evidence>
<feature type="transmembrane region" description="Helical" evidence="8">
    <location>
        <begin position="531"/>
        <end position="547"/>
    </location>
</feature>
<gene>
    <name evidence="11" type="ORF">CU098_001943</name>
</gene>
<dbReference type="AlphaFoldDB" id="A0A367JX75"/>
<keyword evidence="6 8" id="KW-0472">Membrane</keyword>
<feature type="transmembrane region" description="Helical" evidence="8">
    <location>
        <begin position="589"/>
        <end position="607"/>
    </location>
</feature>
<evidence type="ECO:0000256" key="4">
    <source>
        <dbReference type="ARBA" id="ARBA00022692"/>
    </source>
</evidence>
<evidence type="ECO:0000256" key="7">
    <source>
        <dbReference type="ARBA" id="ARBA00023180"/>
    </source>
</evidence>
<dbReference type="GO" id="GO:0016020">
    <property type="term" value="C:membrane"/>
    <property type="evidence" value="ECO:0007669"/>
    <property type="project" value="UniProtKB-SubCell"/>
</dbReference>
<sequence length="792" mass="91821">NKFVIVPRLLFALGLVVFCLSITRYITEPQDNTRCHSMLNKGKWLTEEYKQWQPAGCMSKTYRKKDIGSCLGSSRIIYIGDSIMREQYYAMTQFLRPGRPSEDAIHADQKVYYKTYNITIEMWWDPYLNTSKTIDLLEAKRPKGQEPPSILIIGSGIWYMRKLGHDYLTGWKQAVDRVFDGALHHHIADRVMLSPVEIVEYDLMTPERKATLTFDKINIMNNYLKERKAAFGQSVTPLVVPFVWNEIVMSSKNQTADGLHFKEPVTQAEAQLTRLVATPILDQHGFSLAWLNCISIDHSEILSAFFVFGLAVTYMYLGDRTQLFGKIFKQFDIATFSVLMVTMATLGLVTLKTQTEGDAGFLNRNQTEEWKGWMQLVILIYHFTGASHIAGIYNPVRVLVAAYLFQTGYGHFYFFYTKKDFSIGRILNVMVRLNLLSCVLAYLMKTDYLFYYFSPLVSFWFGVIWFTMRIMSAYNHKTWFILSKIVFMSLLTAFIIHYPGVLEAVFQGLEWLFKIQWNVTEWRFRLSLDCWIVYVGMLVAFSTIQLLEHDLHARIWSRCKMGALVASFLGLFGFFWFELLQSKITYTTYHPYISWIPIVSFIVLRNFTRSMRNTHSRFFAFIGNISLETFIGQFHMWLAADTRGLLVVLPQASWVTKSSMGWWLNLVVSSLVFFFVCYYLSQATGAITQWICSGAQTKTTKMTTNVDAVPLLPTVQEEHGSRSSSSSSHHSFIERHDAPNKFEEDGRISEDSILELVEETLDQTWYKTLYQNYWIKSFFFLVTLGIVNRFCS</sequence>
<feature type="chain" id="PRO_5016728543" description="Cas1p 10 TM acyl transferase domain-containing protein" evidence="9">
    <location>
        <begin position="22"/>
        <end position="792"/>
    </location>
</feature>
<dbReference type="Proteomes" id="UP000253551">
    <property type="component" value="Unassembled WGS sequence"/>
</dbReference>
<feature type="transmembrane region" description="Helical" evidence="8">
    <location>
        <begin position="301"/>
        <end position="319"/>
    </location>
</feature>
<evidence type="ECO:0000313" key="11">
    <source>
        <dbReference type="EMBL" id="RCH94536.1"/>
    </source>
</evidence>
<feature type="non-terminal residue" evidence="11">
    <location>
        <position position="1"/>
    </location>
</feature>
<dbReference type="PANTHER" id="PTHR13533:SF1">
    <property type="entry name" value="N-ACETYLNEURAMINATE 9-O-ACETYLTRANSFERASE"/>
    <property type="match status" value="1"/>
</dbReference>
<protein>
    <recommendedName>
        <fullName evidence="10">Cas1p 10 TM acyl transferase domain-containing protein</fullName>
    </recommendedName>
</protein>
<reference evidence="11 12" key="1">
    <citation type="journal article" date="2018" name="G3 (Bethesda)">
        <title>Phylogenetic and Phylogenomic Definition of Rhizopus Species.</title>
        <authorList>
            <person name="Gryganskyi A.P."/>
            <person name="Golan J."/>
            <person name="Dolatabadi S."/>
            <person name="Mondo S."/>
            <person name="Robb S."/>
            <person name="Idnurm A."/>
            <person name="Muszewska A."/>
            <person name="Steczkiewicz K."/>
            <person name="Masonjones S."/>
            <person name="Liao H.L."/>
            <person name="Gajdeczka M.T."/>
            <person name="Anike F."/>
            <person name="Vuek A."/>
            <person name="Anishchenko I.M."/>
            <person name="Voigt K."/>
            <person name="de Hoog G.S."/>
            <person name="Smith M.E."/>
            <person name="Heitman J."/>
            <person name="Vilgalys R."/>
            <person name="Stajich J.E."/>
        </authorList>
    </citation>
    <scope>NUCLEOTIDE SEQUENCE [LARGE SCALE GENOMIC DNA]</scope>
    <source>
        <strain evidence="11 12">LSU 92-RS-03</strain>
    </source>
</reference>
<keyword evidence="9" id="KW-0732">Signal</keyword>
<evidence type="ECO:0000256" key="1">
    <source>
        <dbReference type="ARBA" id="ARBA00004141"/>
    </source>
</evidence>
<feature type="transmembrane region" description="Helical" evidence="8">
    <location>
        <begin position="619"/>
        <end position="640"/>
    </location>
</feature>
<feature type="domain" description="Cas1p 10 TM acyl transferase" evidence="10">
    <location>
        <begin position="296"/>
        <end position="701"/>
    </location>
</feature>
<proteinExistence type="inferred from homology"/>
<feature type="transmembrane region" description="Helical" evidence="8">
    <location>
        <begin position="372"/>
        <end position="405"/>
    </location>
</feature>
<feature type="transmembrane region" description="Helical" evidence="8">
    <location>
        <begin position="660"/>
        <end position="680"/>
    </location>
</feature>
<dbReference type="OrthoDB" id="1932925at2759"/>
<feature type="transmembrane region" description="Helical" evidence="8">
    <location>
        <begin position="449"/>
        <end position="467"/>
    </location>
</feature>
<comment type="caution">
    <text evidence="11">The sequence shown here is derived from an EMBL/GenBank/DDBJ whole genome shotgun (WGS) entry which is preliminary data.</text>
</comment>
<comment type="similarity">
    <text evidence="2">Belongs to the PC-esterase family. CASD1 subfamily.</text>
</comment>